<evidence type="ECO:0000256" key="7">
    <source>
        <dbReference type="ARBA" id="ARBA00023136"/>
    </source>
</evidence>
<dbReference type="VEuPathDB" id="TriTrypDB:TEOVI_000878000"/>
<dbReference type="InterPro" id="IPR048320">
    <property type="entry name" value="COG3_N"/>
</dbReference>
<dbReference type="RefSeq" id="XP_067083576.1">
    <property type="nucleotide sequence ID" value="XM_067227475.1"/>
</dbReference>
<feature type="domain" description="Conserved oligomeric Golgi complex subunit 3 N-terminal" evidence="9">
    <location>
        <begin position="131"/>
        <end position="254"/>
    </location>
</feature>
<dbReference type="PANTHER" id="PTHR13302">
    <property type="entry name" value="CONSERVED OLIGOMERIC GOLGI COMPLEX COMPONENT 3"/>
    <property type="match status" value="1"/>
</dbReference>
<dbReference type="GO" id="GO:0006886">
    <property type="term" value="P:intracellular protein transport"/>
    <property type="evidence" value="ECO:0007669"/>
    <property type="project" value="InterPro"/>
</dbReference>
<name>A0A1G4ILB6_TRYEQ</name>
<dbReference type="PANTHER" id="PTHR13302:SF8">
    <property type="entry name" value="CONSERVED OLIGOMERIC GOLGI COMPLEX SUBUNIT 3"/>
    <property type="match status" value="1"/>
</dbReference>
<gene>
    <name evidence="11" type="ORF">TEOVI_000878000</name>
</gene>
<dbReference type="InterPro" id="IPR048685">
    <property type="entry name" value="COG3_C"/>
</dbReference>
<evidence type="ECO:0000256" key="3">
    <source>
        <dbReference type="ARBA" id="ARBA00020976"/>
    </source>
</evidence>
<keyword evidence="5" id="KW-0653">Protein transport</keyword>
<evidence type="ECO:0000313" key="12">
    <source>
        <dbReference type="Proteomes" id="UP000195570"/>
    </source>
</evidence>
<dbReference type="AlphaFoldDB" id="A0A1G4ILB6"/>
<keyword evidence="6" id="KW-0333">Golgi apparatus</keyword>
<dbReference type="GO" id="GO:0007030">
    <property type="term" value="P:Golgi organization"/>
    <property type="evidence" value="ECO:0007669"/>
    <property type="project" value="TreeGrafter"/>
</dbReference>
<sequence>MCTSFDAEMLTDAEFSRLLDISLAPLSKSFQHALPISYATGGPGVPLEGDPWCGRSFPSLSQRRSVSMGAASKGCDAVRRSVHEGDEIAAETVLRAVARTECETAVEGLQQWLERARHGRQMGERCLRVLKGLVDCLDSMRGVTVAVQEQSNKLSSNASELMVRKARLEMVQEELQRMIKHFSHIDALVREVEQQTLSATSQRYSSILQEMEEEMQFLTCHPQFLSTKAYTTKLAAAYQQAYQCLKDAIIFSIRTAQNCTLSADVYRSIFYGNQQRHQEGQETVTPSVDTGSNPLVMLLQAVLGGDMTSAHHLMAGMLASVDNVFCARLNEKASLRRLMEAHGGGRQPFEETNDDDIFDTYRDARVLIIGPVLKNWLEMMCGTSGGSVKEGNKTVPQFVGHLVGMMKLALEHEKEVFDGVWLREDFSARLFPQIVSDISGEEYHVFRSHLLQVDDLEVLAQTIEEIQRASAKQYSSAELSGLLTKMIQDTQERLVFRTSVFLRHSISQYTLTRDAAQQFLNHEASASDTYIPALTNCVTLLQLLYPSLEFPIFSVFAEEAINCTLLQVQELSKLVGQQAVEHAPLKGILCQLRHLLHLRDELSLIDENIIVVEKGIDLSKIALRRLEIVQSSRESKKDVESEIKLCTERAAQAILTAASSPLIGIARKAPGAVEPAVECARRLLADQEELLTIFITHASIRNAIMGPVRSRMDELLAEADTIRQQPQERRE</sequence>
<evidence type="ECO:0000256" key="8">
    <source>
        <dbReference type="ARBA" id="ARBA00031339"/>
    </source>
</evidence>
<evidence type="ECO:0000256" key="6">
    <source>
        <dbReference type="ARBA" id="ARBA00023034"/>
    </source>
</evidence>
<keyword evidence="4" id="KW-0813">Transport</keyword>
<comment type="caution">
    <text evidence="11">The sequence shown here is derived from an EMBL/GenBank/DDBJ whole genome shotgun (WGS) entry which is preliminary data.</text>
</comment>
<dbReference type="GeneID" id="92382714"/>
<organism evidence="11 12">
    <name type="scientific">Trypanosoma equiperdum</name>
    <dbReference type="NCBI Taxonomy" id="5694"/>
    <lineage>
        <taxon>Eukaryota</taxon>
        <taxon>Discoba</taxon>
        <taxon>Euglenozoa</taxon>
        <taxon>Kinetoplastea</taxon>
        <taxon>Metakinetoplastina</taxon>
        <taxon>Trypanosomatida</taxon>
        <taxon>Trypanosomatidae</taxon>
        <taxon>Trypanosoma</taxon>
    </lineage>
</organism>
<evidence type="ECO:0000256" key="2">
    <source>
        <dbReference type="ARBA" id="ARBA00009936"/>
    </source>
</evidence>
<comment type="subcellular location">
    <subcellularLocation>
        <location evidence="1">Golgi apparatus membrane</location>
        <topology evidence="1">Peripheral membrane protein</topology>
    </subcellularLocation>
</comment>
<evidence type="ECO:0000256" key="5">
    <source>
        <dbReference type="ARBA" id="ARBA00022927"/>
    </source>
</evidence>
<comment type="similarity">
    <text evidence="2">Belongs to the COG3 family.</text>
</comment>
<dbReference type="GO" id="GO:0000139">
    <property type="term" value="C:Golgi membrane"/>
    <property type="evidence" value="ECO:0007669"/>
    <property type="project" value="UniProtKB-SubCell"/>
</dbReference>
<dbReference type="Pfam" id="PF20671">
    <property type="entry name" value="COG3_C"/>
    <property type="match status" value="1"/>
</dbReference>
<dbReference type="GO" id="GO:0017119">
    <property type="term" value="C:Golgi transport complex"/>
    <property type="evidence" value="ECO:0007669"/>
    <property type="project" value="TreeGrafter"/>
</dbReference>
<dbReference type="Proteomes" id="UP000195570">
    <property type="component" value="Unassembled WGS sequence"/>
</dbReference>
<reference evidence="11" key="1">
    <citation type="submission" date="2016-09" db="EMBL/GenBank/DDBJ databases">
        <authorList>
            <person name="Hebert L."/>
            <person name="Moumen B."/>
        </authorList>
    </citation>
    <scope>NUCLEOTIDE SEQUENCE [LARGE SCALE GENOMIC DNA]</scope>
    <source>
        <strain evidence="11">OVI</strain>
    </source>
</reference>
<keyword evidence="7" id="KW-0472">Membrane</keyword>
<evidence type="ECO:0000313" key="11">
    <source>
        <dbReference type="EMBL" id="SCU73178.1"/>
    </source>
</evidence>
<protein>
    <recommendedName>
        <fullName evidence="3">Conserved oligomeric Golgi complex subunit 3</fullName>
    </recommendedName>
    <alternativeName>
        <fullName evidence="8">Component of oligomeric Golgi complex 3</fullName>
    </alternativeName>
</protein>
<dbReference type="InterPro" id="IPR007265">
    <property type="entry name" value="COG_su3"/>
</dbReference>
<dbReference type="Pfam" id="PF04136">
    <property type="entry name" value="COG3_N"/>
    <property type="match status" value="1"/>
</dbReference>
<feature type="domain" description="Conserved oligomeric Golgi complex subunit 3 C-terminal" evidence="10">
    <location>
        <begin position="355"/>
        <end position="621"/>
    </location>
</feature>
<proteinExistence type="inferred from homology"/>
<evidence type="ECO:0000256" key="1">
    <source>
        <dbReference type="ARBA" id="ARBA00004395"/>
    </source>
</evidence>
<evidence type="ECO:0000259" key="10">
    <source>
        <dbReference type="Pfam" id="PF20671"/>
    </source>
</evidence>
<accession>A0A1G4ILB6</accession>
<dbReference type="GO" id="GO:0006891">
    <property type="term" value="P:intra-Golgi vesicle-mediated transport"/>
    <property type="evidence" value="ECO:0007669"/>
    <property type="project" value="TreeGrafter"/>
</dbReference>
<dbReference type="EMBL" id="CZPT02002007">
    <property type="protein sequence ID" value="SCU73178.1"/>
    <property type="molecule type" value="Genomic_DNA"/>
</dbReference>
<evidence type="ECO:0000259" key="9">
    <source>
        <dbReference type="Pfam" id="PF04136"/>
    </source>
</evidence>
<dbReference type="GO" id="GO:0005801">
    <property type="term" value="C:cis-Golgi network"/>
    <property type="evidence" value="ECO:0007669"/>
    <property type="project" value="InterPro"/>
</dbReference>
<keyword evidence="12" id="KW-1185">Reference proteome</keyword>
<evidence type="ECO:0000256" key="4">
    <source>
        <dbReference type="ARBA" id="ARBA00022448"/>
    </source>
</evidence>